<evidence type="ECO:0000313" key="3">
    <source>
        <dbReference type="EMBL" id="CAL2105635.1"/>
    </source>
</evidence>
<dbReference type="SMART" id="SM00028">
    <property type="entry name" value="TPR"/>
    <property type="match status" value="2"/>
</dbReference>
<dbReference type="InterPro" id="IPR019734">
    <property type="entry name" value="TPR_rpt"/>
</dbReference>
<dbReference type="PANTHER" id="PTHR46825">
    <property type="entry name" value="D-ALANYL-D-ALANINE-CARBOXYPEPTIDASE/ENDOPEPTIDASE AMPH"/>
    <property type="match status" value="1"/>
</dbReference>
<reference evidence="3 4" key="1">
    <citation type="submission" date="2024-05" db="EMBL/GenBank/DDBJ databases">
        <authorList>
            <person name="Duchaud E."/>
        </authorList>
    </citation>
    <scope>NUCLEOTIDE SEQUENCE [LARGE SCALE GENOMIC DNA]</scope>
    <source>
        <strain evidence="3">Ena-SAMPLE-TAB-13-05-2024-13:56:06:370-140305</strain>
    </source>
</reference>
<dbReference type="SUPFAM" id="SSF48452">
    <property type="entry name" value="TPR-like"/>
    <property type="match status" value="1"/>
</dbReference>
<name>A0ABM9PJ21_9FLAO</name>
<dbReference type="RefSeq" id="WP_348737436.1">
    <property type="nucleotide sequence ID" value="NZ_CAXJRC010000008.1"/>
</dbReference>
<dbReference type="InterPro" id="IPR012338">
    <property type="entry name" value="Beta-lactam/transpept-like"/>
</dbReference>
<dbReference type="PANTHER" id="PTHR46825:SF9">
    <property type="entry name" value="BETA-LACTAMASE-RELATED DOMAIN-CONTAINING PROTEIN"/>
    <property type="match status" value="1"/>
</dbReference>
<feature type="repeat" description="TPR" evidence="1">
    <location>
        <begin position="429"/>
        <end position="462"/>
    </location>
</feature>
<proteinExistence type="predicted"/>
<organism evidence="3 4">
    <name type="scientific">Tenacibaculum vairaonense</name>
    <dbReference type="NCBI Taxonomy" id="3137860"/>
    <lineage>
        <taxon>Bacteria</taxon>
        <taxon>Pseudomonadati</taxon>
        <taxon>Bacteroidota</taxon>
        <taxon>Flavobacteriia</taxon>
        <taxon>Flavobacteriales</taxon>
        <taxon>Flavobacteriaceae</taxon>
        <taxon>Tenacibaculum</taxon>
    </lineage>
</organism>
<feature type="domain" description="Beta-lactamase-related" evidence="2">
    <location>
        <begin position="39"/>
        <end position="338"/>
    </location>
</feature>
<dbReference type="InterPro" id="IPR001466">
    <property type="entry name" value="Beta-lactam-related"/>
</dbReference>
<dbReference type="PROSITE" id="PS50005">
    <property type="entry name" value="TPR"/>
    <property type="match status" value="1"/>
</dbReference>
<dbReference type="SUPFAM" id="SSF56601">
    <property type="entry name" value="beta-lactamase/transpeptidase-like"/>
    <property type="match status" value="1"/>
</dbReference>
<comment type="caution">
    <text evidence="3">The sequence shown here is derived from an EMBL/GenBank/DDBJ whole genome shotgun (WGS) entry which is preliminary data.</text>
</comment>
<evidence type="ECO:0000259" key="2">
    <source>
        <dbReference type="Pfam" id="PF00144"/>
    </source>
</evidence>
<dbReference type="Proteomes" id="UP001497602">
    <property type="component" value="Unassembled WGS sequence"/>
</dbReference>
<keyword evidence="4" id="KW-1185">Reference proteome</keyword>
<evidence type="ECO:0000256" key="1">
    <source>
        <dbReference type="PROSITE-ProRule" id="PRU00339"/>
    </source>
</evidence>
<gene>
    <name evidence="3" type="ORF">T190115A13A_170058</name>
</gene>
<dbReference type="InterPro" id="IPR011990">
    <property type="entry name" value="TPR-like_helical_dom_sf"/>
</dbReference>
<dbReference type="Gene3D" id="3.40.710.10">
    <property type="entry name" value="DD-peptidase/beta-lactamase superfamily"/>
    <property type="match status" value="1"/>
</dbReference>
<accession>A0ABM9PJ21</accession>
<evidence type="ECO:0000313" key="4">
    <source>
        <dbReference type="Proteomes" id="UP001497602"/>
    </source>
</evidence>
<dbReference type="Pfam" id="PF00144">
    <property type="entry name" value="Beta-lactamase"/>
    <property type="match status" value="1"/>
</dbReference>
<dbReference type="EMBL" id="CAXJRC010000008">
    <property type="protein sequence ID" value="CAL2105635.1"/>
    <property type="molecule type" value="Genomic_DNA"/>
</dbReference>
<dbReference type="InterPro" id="IPR050491">
    <property type="entry name" value="AmpC-like"/>
</dbReference>
<protein>
    <submittedName>
        <fullName evidence="3">CubicO group peptidase (Beta-lactamase class C family)</fullName>
    </submittedName>
</protein>
<sequence>MKNKTSIYTLLILGFLINSCAKHKNETPKMFHKEIDTYINSIIKADKIPGIAVAVIKKGKIIHKKNYGLANIPHNVPVTDSTLFRAYSTTKLITAVAVFQLIEAKKIDLKDPISKYIDQLPLPWKNIKIEHLLTHSSGLPEYKDFDTSMPDQTLISKMASMPLLFEKGNKFQYNQTNFWFLQQIIEKVSNQKFDDFIIKNQFNSTYPVVFASNSLTAIPNRVAKYQFKKEHNTYEMTTYNAGERSIAGNGLNVNLNALIDWNTRFDNNQLLQNESKLKMLTPFKFKNDNTPFGYSWGIFGPEGKKYYGFAGGGVSALMKFIDNDLTIIILSNGFKNNPIISNAITYISGLSDSSLIRKDRMLNEDIRLAFLLTPYKEAFKKYKQIKNENQKVNFERALNGLGYYYLNHNEIEKSITILKLYTEEYPNSYNAFDSLAEAYFAQKQYNLATKNYLKSLELYPDNKNAKKMLAKIKQLYE</sequence>
<keyword evidence="1" id="KW-0802">TPR repeat</keyword>
<dbReference type="Gene3D" id="1.25.40.10">
    <property type="entry name" value="Tetratricopeptide repeat domain"/>
    <property type="match status" value="1"/>
</dbReference>